<protein>
    <submittedName>
        <fullName evidence="1">Uncharacterized protein</fullName>
    </submittedName>
</protein>
<keyword evidence="2" id="KW-1185">Reference proteome</keyword>
<comment type="caution">
    <text evidence="1">The sequence shown here is derived from an EMBL/GenBank/DDBJ whole genome shotgun (WGS) entry which is preliminary data.</text>
</comment>
<dbReference type="Proteomes" id="UP000233293">
    <property type="component" value="Unassembled WGS sequence"/>
</dbReference>
<proteinExistence type="predicted"/>
<dbReference type="EMBL" id="PIUM01000040">
    <property type="protein sequence ID" value="PKU21989.1"/>
    <property type="molecule type" value="Genomic_DNA"/>
</dbReference>
<evidence type="ECO:0000313" key="1">
    <source>
        <dbReference type="EMBL" id="PKU21989.1"/>
    </source>
</evidence>
<organism evidence="1 2">
    <name type="scientific">Telmatospirillum siberiense</name>
    <dbReference type="NCBI Taxonomy" id="382514"/>
    <lineage>
        <taxon>Bacteria</taxon>
        <taxon>Pseudomonadati</taxon>
        <taxon>Pseudomonadota</taxon>
        <taxon>Alphaproteobacteria</taxon>
        <taxon>Rhodospirillales</taxon>
        <taxon>Rhodospirillaceae</taxon>
        <taxon>Telmatospirillum</taxon>
    </lineage>
</organism>
<gene>
    <name evidence="1" type="ORF">CWS72_24095</name>
</gene>
<name>A0A2N3PNL3_9PROT</name>
<sequence length="240" mass="26404">MKAWLLPPLALRTLLAGGQIPMSSLPESVLKEVFGLPGVANEIQGRTIASTPQIQAALLADLHPELVSTPRNPVRKPRVPPSSTWDAKAYETINTRPPPFFDPVSAAIEDKWVDMLFSAILRGEKIPEANMQRLRSNPRYLRLVEQSDSATLSSAKQQLSGVLGSLGKFGPDNLSDAEKKTLVDTTRLLSQMAERDGSKWAMQAITLAEAMRGLLEKFDIIEPRQPLAEDSNEGYEPPRP</sequence>
<accession>A0A2N3PNL3</accession>
<dbReference type="AlphaFoldDB" id="A0A2N3PNL3"/>
<reference evidence="2" key="1">
    <citation type="submission" date="2017-12" db="EMBL/GenBank/DDBJ databases">
        <title>Draft genome sequence of Telmatospirillum siberiense 26-4b1T, an acidotolerant peatland alphaproteobacterium potentially involved in sulfur cycling.</title>
        <authorList>
            <person name="Hausmann B."/>
            <person name="Pjevac P."/>
            <person name="Schreck K."/>
            <person name="Herbold C.W."/>
            <person name="Daims H."/>
            <person name="Wagner M."/>
            <person name="Pester M."/>
            <person name="Loy A."/>
        </authorList>
    </citation>
    <scope>NUCLEOTIDE SEQUENCE [LARGE SCALE GENOMIC DNA]</scope>
    <source>
        <strain evidence="2">26-4b1</strain>
    </source>
</reference>
<evidence type="ECO:0000313" key="2">
    <source>
        <dbReference type="Proteomes" id="UP000233293"/>
    </source>
</evidence>